<dbReference type="GO" id="GO:0016020">
    <property type="term" value="C:membrane"/>
    <property type="evidence" value="ECO:0007669"/>
    <property type="project" value="UniProtKB-SubCell"/>
</dbReference>
<evidence type="ECO:0000256" key="4">
    <source>
        <dbReference type="ARBA" id="ARBA00022989"/>
    </source>
</evidence>
<keyword evidence="7" id="KW-1185">Reference proteome</keyword>
<dbReference type="EMBL" id="JAACJP010000012">
    <property type="protein sequence ID" value="KAF5380926.1"/>
    <property type="molecule type" value="Genomic_DNA"/>
</dbReference>
<dbReference type="AlphaFoldDB" id="A0A8H5HCE0"/>
<accession>A0A8H5HCE0</accession>
<protein>
    <recommendedName>
        <fullName evidence="8">FUN14 family protein</fullName>
    </recommendedName>
</protein>
<dbReference type="Pfam" id="PF04930">
    <property type="entry name" value="FUN14"/>
    <property type="match status" value="1"/>
</dbReference>
<gene>
    <name evidence="6" type="ORF">D9615_003874</name>
</gene>
<evidence type="ECO:0008006" key="8">
    <source>
        <dbReference type="Google" id="ProtNLM"/>
    </source>
</evidence>
<reference evidence="6 7" key="1">
    <citation type="journal article" date="2020" name="ISME J.">
        <title>Uncovering the hidden diversity of litter-decomposition mechanisms in mushroom-forming fungi.</title>
        <authorList>
            <person name="Floudas D."/>
            <person name="Bentzer J."/>
            <person name="Ahren D."/>
            <person name="Johansson T."/>
            <person name="Persson P."/>
            <person name="Tunlid A."/>
        </authorList>
    </citation>
    <scope>NUCLEOTIDE SEQUENCE [LARGE SCALE GENOMIC DNA]</scope>
    <source>
        <strain evidence="6 7">CBS 661.87</strain>
    </source>
</reference>
<evidence type="ECO:0000313" key="7">
    <source>
        <dbReference type="Proteomes" id="UP000565441"/>
    </source>
</evidence>
<evidence type="ECO:0000256" key="3">
    <source>
        <dbReference type="ARBA" id="ARBA00022692"/>
    </source>
</evidence>
<evidence type="ECO:0000256" key="1">
    <source>
        <dbReference type="ARBA" id="ARBA00004370"/>
    </source>
</evidence>
<proteinExistence type="inferred from homology"/>
<keyword evidence="3" id="KW-0812">Transmembrane</keyword>
<dbReference type="PANTHER" id="PTHR21346:SF10">
    <property type="entry name" value="TRANSMEMBRANE PROTEIN"/>
    <property type="match status" value="1"/>
</dbReference>
<evidence type="ECO:0000256" key="2">
    <source>
        <dbReference type="ARBA" id="ARBA00009160"/>
    </source>
</evidence>
<keyword evidence="5" id="KW-0472">Membrane</keyword>
<name>A0A8H5HCE0_9AGAR</name>
<comment type="caution">
    <text evidence="6">The sequence shown here is derived from an EMBL/GenBank/DDBJ whole genome shotgun (WGS) entry which is preliminary data.</text>
</comment>
<keyword evidence="4" id="KW-1133">Transmembrane helix</keyword>
<sequence length="214" mass="23101">MSCYSSFLARGLRTRCPRYELPSVRVLHARSRFYSTSRLSFPFRPGPSVNGRPMQRSAAPLLFKMAGVAGIGLGISKSIPEVHCDETTRPAVPTSPPLYPSPPASSVSLYQLSFGTLSGICAGVFIKKGAKAAAWFLGGIFVLLQYLGSTSVVRVDWGRAASRFENAFYTTDATGSKAAPTIVSLWTWLLNFLTADFQPRASFIAGLVLGLRIG</sequence>
<dbReference type="PANTHER" id="PTHR21346">
    <property type="entry name" value="FUN14 DOMAIN CONTAINING"/>
    <property type="match status" value="1"/>
</dbReference>
<comment type="similarity">
    <text evidence="2">Belongs to the FUN14 family.</text>
</comment>
<comment type="subcellular location">
    <subcellularLocation>
        <location evidence="1">Membrane</location>
    </subcellularLocation>
</comment>
<evidence type="ECO:0000256" key="5">
    <source>
        <dbReference type="ARBA" id="ARBA00023136"/>
    </source>
</evidence>
<dbReference type="Proteomes" id="UP000565441">
    <property type="component" value="Unassembled WGS sequence"/>
</dbReference>
<dbReference type="OrthoDB" id="163794at2759"/>
<dbReference type="InterPro" id="IPR007014">
    <property type="entry name" value="FUN14"/>
</dbReference>
<evidence type="ECO:0000313" key="6">
    <source>
        <dbReference type="EMBL" id="KAF5380926.1"/>
    </source>
</evidence>
<organism evidence="6 7">
    <name type="scientific">Tricholomella constricta</name>
    <dbReference type="NCBI Taxonomy" id="117010"/>
    <lineage>
        <taxon>Eukaryota</taxon>
        <taxon>Fungi</taxon>
        <taxon>Dikarya</taxon>
        <taxon>Basidiomycota</taxon>
        <taxon>Agaricomycotina</taxon>
        <taxon>Agaricomycetes</taxon>
        <taxon>Agaricomycetidae</taxon>
        <taxon>Agaricales</taxon>
        <taxon>Tricholomatineae</taxon>
        <taxon>Lyophyllaceae</taxon>
        <taxon>Tricholomella</taxon>
    </lineage>
</organism>